<dbReference type="PANTHER" id="PTHR43618:SF8">
    <property type="entry name" value="7ALPHA-HYDROXYSTEROID DEHYDROGENASE"/>
    <property type="match status" value="1"/>
</dbReference>
<dbReference type="Gene3D" id="3.40.50.720">
    <property type="entry name" value="NAD(P)-binding Rossmann-like Domain"/>
    <property type="match status" value="1"/>
</dbReference>
<dbReference type="PRINTS" id="PR00081">
    <property type="entry name" value="GDHRDH"/>
</dbReference>
<dbReference type="PRINTS" id="PR00080">
    <property type="entry name" value="SDRFAMILY"/>
</dbReference>
<name>A0A1J5STC4_9ZZZZ</name>
<dbReference type="PANTHER" id="PTHR43618">
    <property type="entry name" value="7-ALPHA-HYDROXYSTEROID DEHYDROGENASE"/>
    <property type="match status" value="1"/>
</dbReference>
<comment type="similarity">
    <text evidence="1">Belongs to the short-chain dehydrogenases/reductases (SDR) family.</text>
</comment>
<dbReference type="GO" id="GO:0016491">
    <property type="term" value="F:oxidoreductase activity"/>
    <property type="evidence" value="ECO:0007669"/>
    <property type="project" value="UniProtKB-KW"/>
</dbReference>
<dbReference type="InterPro" id="IPR036291">
    <property type="entry name" value="NAD(P)-bd_dom_sf"/>
</dbReference>
<evidence type="ECO:0000259" key="4">
    <source>
        <dbReference type="SMART" id="SM00822"/>
    </source>
</evidence>
<organism evidence="5">
    <name type="scientific">mine drainage metagenome</name>
    <dbReference type="NCBI Taxonomy" id="410659"/>
    <lineage>
        <taxon>unclassified sequences</taxon>
        <taxon>metagenomes</taxon>
        <taxon>ecological metagenomes</taxon>
    </lineage>
</organism>
<dbReference type="InterPro" id="IPR002347">
    <property type="entry name" value="SDR_fam"/>
</dbReference>
<sequence length="270" mass="28168">MSASGSPSSVKNDLIRSLYSLDQRVAVVIGGTGELCGAMAEGLAAAGASVVLVGRNPDKAAARLKRIHDAGGKAWFHAAEASEKAALEGLLAEVLKREGRVDILVNGAGVNSATPFLDIPEDEIDRILKVNVKAVMLACQVFGRHLVTTGKGGSIINVGSMSGLTPLSRVFTYSASKAAVHNLGKNLAREWAPHGVRVNTLVPGFFPAEQNRKVLTPERVASIMGHTPMKRFGNADELVGATLLLASDRAGGFITGTEVVVDGGFNSMSI</sequence>
<dbReference type="PROSITE" id="PS00061">
    <property type="entry name" value="ADH_SHORT"/>
    <property type="match status" value="1"/>
</dbReference>
<dbReference type="InterPro" id="IPR057326">
    <property type="entry name" value="KR_dom"/>
</dbReference>
<keyword evidence="2" id="KW-0521">NADP</keyword>
<dbReference type="EMBL" id="MLJW01000038">
    <property type="protein sequence ID" value="OIR07264.1"/>
    <property type="molecule type" value="Genomic_DNA"/>
</dbReference>
<dbReference type="SUPFAM" id="SSF51735">
    <property type="entry name" value="NAD(P)-binding Rossmann-fold domains"/>
    <property type="match status" value="1"/>
</dbReference>
<dbReference type="Pfam" id="PF13561">
    <property type="entry name" value="adh_short_C2"/>
    <property type="match status" value="1"/>
</dbReference>
<dbReference type="EC" id="1.-.-.-" evidence="5"/>
<dbReference type="AlphaFoldDB" id="A0A1J5STC4"/>
<dbReference type="FunFam" id="3.40.50.720:FF:000084">
    <property type="entry name" value="Short-chain dehydrogenase reductase"/>
    <property type="match status" value="1"/>
</dbReference>
<accession>A0A1J5STC4</accession>
<evidence type="ECO:0000313" key="5">
    <source>
        <dbReference type="EMBL" id="OIR07264.1"/>
    </source>
</evidence>
<evidence type="ECO:0000256" key="3">
    <source>
        <dbReference type="ARBA" id="ARBA00023002"/>
    </source>
</evidence>
<reference evidence="5" key="1">
    <citation type="submission" date="2016-10" db="EMBL/GenBank/DDBJ databases">
        <title>Sequence of Gallionella enrichment culture.</title>
        <authorList>
            <person name="Poehlein A."/>
            <person name="Muehling M."/>
            <person name="Daniel R."/>
        </authorList>
    </citation>
    <scope>NUCLEOTIDE SEQUENCE</scope>
</reference>
<protein>
    <submittedName>
        <fullName evidence="5">Putative oxidoreductase UxuB</fullName>
        <ecNumber evidence="5">1.-.-.-</ecNumber>
    </submittedName>
</protein>
<dbReference type="InterPro" id="IPR052178">
    <property type="entry name" value="Sec_Metab_Biosynth_SDR"/>
</dbReference>
<dbReference type="SMART" id="SM00822">
    <property type="entry name" value="PKS_KR"/>
    <property type="match status" value="1"/>
</dbReference>
<feature type="domain" description="Ketoreductase" evidence="4">
    <location>
        <begin position="24"/>
        <end position="164"/>
    </location>
</feature>
<evidence type="ECO:0000256" key="1">
    <source>
        <dbReference type="ARBA" id="ARBA00006484"/>
    </source>
</evidence>
<comment type="caution">
    <text evidence="5">The sequence shown here is derived from an EMBL/GenBank/DDBJ whole genome shotgun (WGS) entry which is preliminary data.</text>
</comment>
<proteinExistence type="inferred from homology"/>
<gene>
    <name evidence="5" type="primary">uxuB</name>
    <name evidence="5" type="ORF">GALL_105200</name>
</gene>
<keyword evidence="3 5" id="KW-0560">Oxidoreductase</keyword>
<evidence type="ECO:0000256" key="2">
    <source>
        <dbReference type="ARBA" id="ARBA00022857"/>
    </source>
</evidence>
<dbReference type="InterPro" id="IPR020904">
    <property type="entry name" value="Sc_DH/Rdtase_CS"/>
</dbReference>